<organism evidence="2 3">
    <name type="scientific">Portunus trituberculatus</name>
    <name type="common">Swimming crab</name>
    <name type="synonym">Neptunus trituberculatus</name>
    <dbReference type="NCBI Taxonomy" id="210409"/>
    <lineage>
        <taxon>Eukaryota</taxon>
        <taxon>Metazoa</taxon>
        <taxon>Ecdysozoa</taxon>
        <taxon>Arthropoda</taxon>
        <taxon>Crustacea</taxon>
        <taxon>Multicrustacea</taxon>
        <taxon>Malacostraca</taxon>
        <taxon>Eumalacostraca</taxon>
        <taxon>Eucarida</taxon>
        <taxon>Decapoda</taxon>
        <taxon>Pleocyemata</taxon>
        <taxon>Brachyura</taxon>
        <taxon>Eubrachyura</taxon>
        <taxon>Portunoidea</taxon>
        <taxon>Portunidae</taxon>
        <taxon>Portuninae</taxon>
        <taxon>Portunus</taxon>
    </lineage>
</organism>
<accession>A0A5B7F7W1</accession>
<gene>
    <name evidence="2" type="ORF">E2C01_037342</name>
</gene>
<evidence type="ECO:0000256" key="1">
    <source>
        <dbReference type="SAM" id="MobiDB-lite"/>
    </source>
</evidence>
<dbReference type="AlphaFoldDB" id="A0A5B7F7W1"/>
<keyword evidence="3" id="KW-1185">Reference proteome</keyword>
<dbReference type="Proteomes" id="UP000324222">
    <property type="component" value="Unassembled WGS sequence"/>
</dbReference>
<evidence type="ECO:0000313" key="2">
    <source>
        <dbReference type="EMBL" id="MPC43690.1"/>
    </source>
</evidence>
<evidence type="ECO:0000313" key="3">
    <source>
        <dbReference type="Proteomes" id="UP000324222"/>
    </source>
</evidence>
<sequence length="60" mass="6427">MDCHLNEAIPSFAQGAPEVKQTTLLDSCEKDQDGGEWLLEMKGGSPDSLDPPLQRGAELG</sequence>
<dbReference type="EMBL" id="VSRR010005944">
    <property type="protein sequence ID" value="MPC43690.1"/>
    <property type="molecule type" value="Genomic_DNA"/>
</dbReference>
<comment type="caution">
    <text evidence="2">The sequence shown here is derived from an EMBL/GenBank/DDBJ whole genome shotgun (WGS) entry which is preliminary data.</text>
</comment>
<feature type="region of interest" description="Disordered" evidence="1">
    <location>
        <begin position="37"/>
        <end position="60"/>
    </location>
</feature>
<reference evidence="2 3" key="1">
    <citation type="submission" date="2019-05" db="EMBL/GenBank/DDBJ databases">
        <title>Another draft genome of Portunus trituberculatus and its Hox gene families provides insights of decapod evolution.</title>
        <authorList>
            <person name="Jeong J.-H."/>
            <person name="Song I."/>
            <person name="Kim S."/>
            <person name="Choi T."/>
            <person name="Kim D."/>
            <person name="Ryu S."/>
            <person name="Kim W."/>
        </authorList>
    </citation>
    <scope>NUCLEOTIDE SEQUENCE [LARGE SCALE GENOMIC DNA]</scope>
    <source>
        <tissue evidence="2">Muscle</tissue>
    </source>
</reference>
<protein>
    <submittedName>
        <fullName evidence="2">Uncharacterized protein</fullName>
    </submittedName>
</protein>
<proteinExistence type="predicted"/>
<name>A0A5B7F7W1_PORTR</name>